<dbReference type="InterPro" id="IPR007061">
    <property type="entry name" value="MST-like"/>
</dbReference>
<dbReference type="Proteomes" id="UP001596174">
    <property type="component" value="Unassembled WGS sequence"/>
</dbReference>
<dbReference type="Pfam" id="PF04978">
    <property type="entry name" value="MST"/>
    <property type="match status" value="1"/>
</dbReference>
<evidence type="ECO:0000313" key="1">
    <source>
        <dbReference type="EMBL" id="MFC5908053.1"/>
    </source>
</evidence>
<sequence length="183" mass="19634">MTRTPVRTGELQGLLDALAGQRAHVLRSLEGLGEAELRRGVLPSGWSCLGLVNHLARDVERFWFRAVLGGEGEAAIAAGDAWTVDPERPAADVLDGYRRDTARADEVLARLDPDAEPAWWPDGLFGAWRLDSARQVVLHVITETACHAGHLDAVRELLDGRQDLVLTSGGGGRGGAEGEPRCG</sequence>
<proteinExistence type="predicted"/>
<organism evidence="1 2">
    <name type="scientific">Streptacidiphilus monticola</name>
    <dbReference type="NCBI Taxonomy" id="2161674"/>
    <lineage>
        <taxon>Bacteria</taxon>
        <taxon>Bacillati</taxon>
        <taxon>Actinomycetota</taxon>
        <taxon>Actinomycetes</taxon>
        <taxon>Kitasatosporales</taxon>
        <taxon>Streptomycetaceae</taxon>
        <taxon>Streptacidiphilus</taxon>
    </lineage>
</organism>
<comment type="caution">
    <text evidence="1">The sequence shown here is derived from an EMBL/GenBank/DDBJ whole genome shotgun (WGS) entry which is preliminary data.</text>
</comment>
<gene>
    <name evidence="1" type="ORF">ACFP3V_12615</name>
</gene>
<protein>
    <submittedName>
        <fullName evidence="1">DinB family protein</fullName>
    </submittedName>
</protein>
<name>A0ABW1G0P7_9ACTN</name>
<dbReference type="EMBL" id="JBHSQJ010000048">
    <property type="protein sequence ID" value="MFC5908053.1"/>
    <property type="molecule type" value="Genomic_DNA"/>
</dbReference>
<accession>A0ABW1G0P7</accession>
<dbReference type="InterPro" id="IPR034660">
    <property type="entry name" value="DinB/YfiT-like"/>
</dbReference>
<keyword evidence="2" id="KW-1185">Reference proteome</keyword>
<dbReference type="RefSeq" id="WP_380583059.1">
    <property type="nucleotide sequence ID" value="NZ_JBHSQJ010000048.1"/>
</dbReference>
<evidence type="ECO:0000313" key="2">
    <source>
        <dbReference type="Proteomes" id="UP001596174"/>
    </source>
</evidence>
<reference evidence="2" key="1">
    <citation type="journal article" date="2019" name="Int. J. Syst. Evol. Microbiol.">
        <title>The Global Catalogue of Microorganisms (GCM) 10K type strain sequencing project: providing services to taxonomists for standard genome sequencing and annotation.</title>
        <authorList>
            <consortium name="The Broad Institute Genomics Platform"/>
            <consortium name="The Broad Institute Genome Sequencing Center for Infectious Disease"/>
            <person name="Wu L."/>
            <person name="Ma J."/>
        </authorList>
    </citation>
    <scope>NUCLEOTIDE SEQUENCE [LARGE SCALE GENOMIC DNA]</scope>
    <source>
        <strain evidence="2">JCM 4816</strain>
    </source>
</reference>
<dbReference type="Gene3D" id="1.20.120.450">
    <property type="entry name" value="dinb family like domain"/>
    <property type="match status" value="1"/>
</dbReference>
<dbReference type="SUPFAM" id="SSF109854">
    <property type="entry name" value="DinB/YfiT-like putative metalloenzymes"/>
    <property type="match status" value="1"/>
</dbReference>